<evidence type="ECO:0000313" key="2">
    <source>
        <dbReference type="Proteomes" id="UP000185895"/>
    </source>
</evidence>
<proteinExistence type="predicted"/>
<gene>
    <name evidence="1" type="ORF">BJI46_10185</name>
</gene>
<protein>
    <submittedName>
        <fullName evidence="1">Uncharacterized protein</fullName>
    </submittedName>
</protein>
<sequence>MSFYEPWLEFKHPIVRQLAFAIASPDLITQFPKSMHLNQDIQMHSSTFWQNCFKHYHARLHFLDQYPQQLLDFLSQIKSTRLGLRFEGLLWFWLQDSCNGYYDLLGHSIQYHQGSITLGEIDFLLRNRQTGEIEHWEVCLKYYLAEPNLSIHGWIGLNPEDTFLQKLQHLVQQQFKFQRALNHPIEKRWIVIKGQLFLPWNHQKIPSWINIERRLGTWQNRIPEHLSGLRRLSRQEWLCPVYEQHYSNQQKIYWWTDGLYYQFDHNYFLMLKLDLNFRTIFTK</sequence>
<reference evidence="1 2" key="1">
    <citation type="submission" date="2016-09" db="EMBL/GenBank/DDBJ databases">
        <authorList>
            <person name="Capua I."/>
            <person name="De Benedictis P."/>
            <person name="Joannis T."/>
            <person name="Lombin L.H."/>
            <person name="Cattoli G."/>
        </authorList>
    </citation>
    <scope>NUCLEOTIDE SEQUENCE [LARGE SCALE GENOMIC DNA]</scope>
    <source>
        <strain evidence="1 2">ANC 4671</strain>
    </source>
</reference>
<dbReference type="STRING" id="1262585.BJI46_10185"/>
<dbReference type="EMBL" id="MKKK01000010">
    <property type="protein sequence ID" value="OEY97345.1"/>
    <property type="molecule type" value="Genomic_DNA"/>
</dbReference>
<dbReference type="OrthoDB" id="378654at2"/>
<keyword evidence="2" id="KW-1185">Reference proteome</keyword>
<evidence type="ECO:0000313" key="1">
    <source>
        <dbReference type="EMBL" id="OEY97345.1"/>
    </source>
</evidence>
<accession>A0A1E7RDV1</accession>
<name>A0A1E7RDV1_9GAMM</name>
<dbReference type="Proteomes" id="UP000185895">
    <property type="component" value="Unassembled WGS sequence"/>
</dbReference>
<dbReference type="AlphaFoldDB" id="A0A1E7RDV1"/>
<dbReference type="Pfam" id="PF08907">
    <property type="entry name" value="DUF1853"/>
    <property type="match status" value="1"/>
</dbReference>
<dbReference type="InterPro" id="IPR015003">
    <property type="entry name" value="DUF1853"/>
</dbReference>
<organism evidence="1 2">
    <name type="scientific">Acinetobacter qingfengensis</name>
    <dbReference type="NCBI Taxonomy" id="1262585"/>
    <lineage>
        <taxon>Bacteria</taxon>
        <taxon>Pseudomonadati</taxon>
        <taxon>Pseudomonadota</taxon>
        <taxon>Gammaproteobacteria</taxon>
        <taxon>Moraxellales</taxon>
        <taxon>Moraxellaceae</taxon>
        <taxon>Acinetobacter</taxon>
    </lineage>
</organism>
<comment type="caution">
    <text evidence="1">The sequence shown here is derived from an EMBL/GenBank/DDBJ whole genome shotgun (WGS) entry which is preliminary data.</text>
</comment>
<dbReference type="RefSeq" id="WP_070069172.1">
    <property type="nucleotide sequence ID" value="NZ_MKKK01000010.1"/>
</dbReference>